<dbReference type="Pfam" id="PF06719">
    <property type="entry name" value="AraC_N"/>
    <property type="match status" value="1"/>
</dbReference>
<dbReference type="InterPro" id="IPR009057">
    <property type="entry name" value="Homeodomain-like_sf"/>
</dbReference>
<organism evidence="4 5">
    <name type="scientific">Gemmata palustris</name>
    <dbReference type="NCBI Taxonomy" id="2822762"/>
    <lineage>
        <taxon>Bacteria</taxon>
        <taxon>Pseudomonadati</taxon>
        <taxon>Planctomycetota</taxon>
        <taxon>Planctomycetia</taxon>
        <taxon>Gemmatales</taxon>
        <taxon>Gemmataceae</taxon>
        <taxon>Gemmata</taxon>
    </lineage>
</organism>
<reference evidence="4 5" key="1">
    <citation type="submission" date="2021-04" db="EMBL/GenBank/DDBJ databases">
        <authorList>
            <person name="Ivanova A."/>
        </authorList>
    </citation>
    <scope>NUCLEOTIDE SEQUENCE [LARGE SCALE GENOMIC DNA]</scope>
    <source>
        <strain evidence="4 5">G18</strain>
    </source>
</reference>
<dbReference type="PANTHER" id="PTHR43436">
    <property type="entry name" value="ARAC-FAMILY TRANSCRIPTIONAL REGULATOR"/>
    <property type="match status" value="1"/>
</dbReference>
<keyword evidence="1" id="KW-0805">Transcription regulation</keyword>
<dbReference type="InterPro" id="IPR009594">
    <property type="entry name" value="Tscrpt_reg_HTH_AraC_N"/>
</dbReference>
<name>A0ABS5BK99_9BACT</name>
<gene>
    <name evidence="4" type="ORF">J8F10_02290</name>
</gene>
<dbReference type="PANTHER" id="PTHR43436:SF1">
    <property type="entry name" value="TRANSCRIPTIONAL REGULATORY PROTEIN"/>
    <property type="match status" value="1"/>
</dbReference>
<feature type="domain" description="HTH araC/xylS-type" evidence="3">
    <location>
        <begin position="193"/>
        <end position="291"/>
    </location>
</feature>
<evidence type="ECO:0000313" key="4">
    <source>
        <dbReference type="EMBL" id="MBP3954126.1"/>
    </source>
</evidence>
<accession>A0ABS5BK99</accession>
<sequence length="301" mass="32928">MGDQRLVNLSAAIDRQTRADGIHSTAVPELTLFRLSAPSEPTMVLYEPSLCLIAQGSKLVHLADEVYRYDPAQFLLVSVDLPVAGQVIEASPRAPYLALRISLDPGVVGELVADGASPEFREAAPVRGLAVSPVEAPLLDAVTRLVDLLEQPRDAAVLAPLVLREITYRVLTGEQGARLRQIAAAGGPVQRIARAIRWLKDHFAESLSIEALAREVRMSASALHHHFKRVTALSPLQYQKRLRLQEARRLMLGEGLDAASAAFRVGYESPSQFSREYRRLFGAPPKKDVASLQQEPAPLRA</sequence>
<dbReference type="PROSITE" id="PS01124">
    <property type="entry name" value="HTH_ARAC_FAMILY_2"/>
    <property type="match status" value="1"/>
</dbReference>
<dbReference type="SUPFAM" id="SSF46689">
    <property type="entry name" value="Homeodomain-like"/>
    <property type="match status" value="2"/>
</dbReference>
<dbReference type="Proteomes" id="UP000676565">
    <property type="component" value="Unassembled WGS sequence"/>
</dbReference>
<dbReference type="InterPro" id="IPR018060">
    <property type="entry name" value="HTH_AraC"/>
</dbReference>
<evidence type="ECO:0000256" key="1">
    <source>
        <dbReference type="ARBA" id="ARBA00023015"/>
    </source>
</evidence>
<comment type="caution">
    <text evidence="4">The sequence shown here is derived from an EMBL/GenBank/DDBJ whole genome shotgun (WGS) entry which is preliminary data.</text>
</comment>
<dbReference type="RefSeq" id="WP_210652270.1">
    <property type="nucleotide sequence ID" value="NZ_JAGKQQ010000001.1"/>
</dbReference>
<keyword evidence="2" id="KW-0804">Transcription</keyword>
<dbReference type="Gene3D" id="1.10.10.60">
    <property type="entry name" value="Homeodomain-like"/>
    <property type="match status" value="2"/>
</dbReference>
<evidence type="ECO:0000256" key="2">
    <source>
        <dbReference type="ARBA" id="ARBA00023163"/>
    </source>
</evidence>
<protein>
    <submittedName>
        <fullName evidence="4">AraC family transcriptional regulator</fullName>
    </submittedName>
</protein>
<proteinExistence type="predicted"/>
<evidence type="ECO:0000259" key="3">
    <source>
        <dbReference type="PROSITE" id="PS01124"/>
    </source>
</evidence>
<keyword evidence="5" id="KW-1185">Reference proteome</keyword>
<evidence type="ECO:0000313" key="5">
    <source>
        <dbReference type="Proteomes" id="UP000676565"/>
    </source>
</evidence>
<dbReference type="Pfam" id="PF12833">
    <property type="entry name" value="HTH_18"/>
    <property type="match status" value="1"/>
</dbReference>
<dbReference type="SMART" id="SM00342">
    <property type="entry name" value="HTH_ARAC"/>
    <property type="match status" value="1"/>
</dbReference>
<dbReference type="EMBL" id="JAGKQQ010000001">
    <property type="protein sequence ID" value="MBP3954126.1"/>
    <property type="molecule type" value="Genomic_DNA"/>
</dbReference>